<feature type="region of interest" description="Disordered" evidence="1">
    <location>
        <begin position="157"/>
        <end position="236"/>
    </location>
</feature>
<reference evidence="2" key="1">
    <citation type="journal article" date="2020" name="Stud. Mycol.">
        <title>101 Dothideomycetes genomes: a test case for predicting lifestyles and emergence of pathogens.</title>
        <authorList>
            <person name="Haridas S."/>
            <person name="Albert R."/>
            <person name="Binder M."/>
            <person name="Bloem J."/>
            <person name="Labutti K."/>
            <person name="Salamov A."/>
            <person name="Andreopoulos B."/>
            <person name="Baker S."/>
            <person name="Barry K."/>
            <person name="Bills G."/>
            <person name="Bluhm B."/>
            <person name="Cannon C."/>
            <person name="Castanera R."/>
            <person name="Culley D."/>
            <person name="Daum C."/>
            <person name="Ezra D."/>
            <person name="Gonzalez J."/>
            <person name="Henrissat B."/>
            <person name="Kuo A."/>
            <person name="Liang C."/>
            <person name="Lipzen A."/>
            <person name="Lutzoni F."/>
            <person name="Magnuson J."/>
            <person name="Mondo S."/>
            <person name="Nolan M."/>
            <person name="Ohm R."/>
            <person name="Pangilinan J."/>
            <person name="Park H.-J."/>
            <person name="Ramirez L."/>
            <person name="Alfaro M."/>
            <person name="Sun H."/>
            <person name="Tritt A."/>
            <person name="Yoshinaga Y."/>
            <person name="Zwiers L.-H."/>
            <person name="Turgeon B."/>
            <person name="Goodwin S."/>
            <person name="Spatafora J."/>
            <person name="Crous P."/>
            <person name="Grigoriev I."/>
        </authorList>
    </citation>
    <scope>NUCLEOTIDE SEQUENCE</scope>
    <source>
        <strain evidence="2">CBS 480.64</strain>
    </source>
</reference>
<proteinExistence type="predicted"/>
<gene>
    <name evidence="2" type="ORF">K470DRAFT_217934</name>
</gene>
<feature type="compositionally biased region" description="Basic and acidic residues" evidence="1">
    <location>
        <begin position="210"/>
        <end position="228"/>
    </location>
</feature>
<accession>A0A6A7BZ19</accession>
<evidence type="ECO:0000313" key="2">
    <source>
        <dbReference type="EMBL" id="KAF2859945.1"/>
    </source>
</evidence>
<protein>
    <recommendedName>
        <fullName evidence="4">Urease accessory protein UreD</fullName>
    </recommendedName>
</protein>
<evidence type="ECO:0000313" key="3">
    <source>
        <dbReference type="Proteomes" id="UP000799421"/>
    </source>
</evidence>
<organism evidence="2 3">
    <name type="scientific">Piedraia hortae CBS 480.64</name>
    <dbReference type="NCBI Taxonomy" id="1314780"/>
    <lineage>
        <taxon>Eukaryota</taxon>
        <taxon>Fungi</taxon>
        <taxon>Dikarya</taxon>
        <taxon>Ascomycota</taxon>
        <taxon>Pezizomycotina</taxon>
        <taxon>Dothideomycetes</taxon>
        <taxon>Dothideomycetidae</taxon>
        <taxon>Capnodiales</taxon>
        <taxon>Piedraiaceae</taxon>
        <taxon>Piedraia</taxon>
    </lineage>
</organism>
<feature type="compositionally biased region" description="Basic and acidic residues" evidence="1">
    <location>
        <begin position="157"/>
        <end position="172"/>
    </location>
</feature>
<evidence type="ECO:0000256" key="1">
    <source>
        <dbReference type="SAM" id="MobiDB-lite"/>
    </source>
</evidence>
<feature type="region of interest" description="Disordered" evidence="1">
    <location>
        <begin position="1"/>
        <end position="61"/>
    </location>
</feature>
<sequence length="286" mass="32313">MPHKHTRRHRNDADFDLQPSVKARPLSTFGKQGKPVMKGSRLGKAGKRKRKSGGGYGDDTPKAFIRLMEYSQSGKRPSGLDDGAMLEKKMKIDAAPNVEVPKPLPGEHMGDYSARVDKALPVAGLVRKGKGPQIEGVKERQTRTERRLHKLYDTWREEEARLKEKEEERKELEEEAEDEQRAKYGEGIVASLPARKGKRKRGTDGDEDDPWKMLKEKRPGPKSMHDVVDAPPSFTALPKEKLKMKGNAKVRVDSVPAAAGSLKRREELSRARRETIETYRAMIQRS</sequence>
<keyword evidence="3" id="KW-1185">Reference proteome</keyword>
<dbReference type="OrthoDB" id="5876637at2759"/>
<evidence type="ECO:0008006" key="4">
    <source>
        <dbReference type="Google" id="ProtNLM"/>
    </source>
</evidence>
<dbReference type="Proteomes" id="UP000799421">
    <property type="component" value="Unassembled WGS sequence"/>
</dbReference>
<dbReference type="EMBL" id="MU005986">
    <property type="protein sequence ID" value="KAF2859945.1"/>
    <property type="molecule type" value="Genomic_DNA"/>
</dbReference>
<dbReference type="PANTHER" id="PTHR40644">
    <property type="entry name" value="UPF0653 PROTEIN C607.02C"/>
    <property type="match status" value="1"/>
</dbReference>
<dbReference type="PANTHER" id="PTHR40644:SF1">
    <property type="entry name" value="UPF0653 PROTEIN C607.02C"/>
    <property type="match status" value="1"/>
</dbReference>
<dbReference type="AlphaFoldDB" id="A0A6A7BZ19"/>
<feature type="compositionally biased region" description="Basic residues" evidence="1">
    <location>
        <begin position="1"/>
        <end position="10"/>
    </location>
</feature>
<name>A0A6A7BZ19_9PEZI</name>